<dbReference type="Pfam" id="PF03734">
    <property type="entry name" value="YkuD"/>
    <property type="match status" value="1"/>
</dbReference>
<evidence type="ECO:0000256" key="8">
    <source>
        <dbReference type="SAM" id="Phobius"/>
    </source>
</evidence>
<feature type="domain" description="L,D-TPase catalytic" evidence="9">
    <location>
        <begin position="137"/>
        <end position="260"/>
    </location>
</feature>
<protein>
    <submittedName>
        <fullName evidence="10">L,D-transpeptidase</fullName>
        <ecNumber evidence="10">2.-.-.-</ecNumber>
    </submittedName>
</protein>
<comment type="caution">
    <text evidence="10">The sequence shown here is derived from an EMBL/GenBank/DDBJ whole genome shotgun (WGS) entry which is preliminary data.</text>
</comment>
<name>A0ABW3IBX4_9FLAO</name>
<keyword evidence="11" id="KW-1185">Reference proteome</keyword>
<evidence type="ECO:0000256" key="5">
    <source>
        <dbReference type="ARBA" id="ARBA00022984"/>
    </source>
</evidence>
<keyword evidence="8" id="KW-0812">Transmembrane</keyword>
<organism evidence="10 11">
    <name type="scientific">Salinimicrobium gaetbulicola</name>
    <dbReference type="NCBI Taxonomy" id="999702"/>
    <lineage>
        <taxon>Bacteria</taxon>
        <taxon>Pseudomonadati</taxon>
        <taxon>Bacteroidota</taxon>
        <taxon>Flavobacteriia</taxon>
        <taxon>Flavobacteriales</taxon>
        <taxon>Flavobacteriaceae</taxon>
        <taxon>Salinimicrobium</taxon>
    </lineage>
</organism>
<dbReference type="InterPro" id="IPR050979">
    <property type="entry name" value="LD-transpeptidase"/>
</dbReference>
<proteinExistence type="inferred from homology"/>
<dbReference type="PANTHER" id="PTHR30582:SF2">
    <property type="entry name" value="L,D-TRANSPEPTIDASE YCIB-RELATED"/>
    <property type="match status" value="1"/>
</dbReference>
<dbReference type="GO" id="GO:0016740">
    <property type="term" value="F:transferase activity"/>
    <property type="evidence" value="ECO:0007669"/>
    <property type="project" value="UniProtKB-KW"/>
</dbReference>
<dbReference type="PANTHER" id="PTHR30582">
    <property type="entry name" value="L,D-TRANSPEPTIDASE"/>
    <property type="match status" value="1"/>
</dbReference>
<keyword evidence="8" id="KW-0472">Membrane</keyword>
<dbReference type="CDD" id="cd16913">
    <property type="entry name" value="YkuD_like"/>
    <property type="match status" value="1"/>
</dbReference>
<evidence type="ECO:0000256" key="1">
    <source>
        <dbReference type="ARBA" id="ARBA00004752"/>
    </source>
</evidence>
<dbReference type="EC" id="2.-.-.-" evidence="10"/>
<dbReference type="SUPFAM" id="SSF141523">
    <property type="entry name" value="L,D-transpeptidase catalytic domain-like"/>
    <property type="match status" value="1"/>
</dbReference>
<feature type="active site" description="Nucleophile" evidence="7">
    <location>
        <position position="223"/>
    </location>
</feature>
<keyword evidence="4 7" id="KW-0133">Cell shape</keyword>
<reference evidence="11" key="1">
    <citation type="journal article" date="2019" name="Int. J. Syst. Evol. Microbiol.">
        <title>The Global Catalogue of Microorganisms (GCM) 10K type strain sequencing project: providing services to taxonomists for standard genome sequencing and annotation.</title>
        <authorList>
            <consortium name="The Broad Institute Genomics Platform"/>
            <consortium name="The Broad Institute Genome Sequencing Center for Infectious Disease"/>
            <person name="Wu L."/>
            <person name="Ma J."/>
        </authorList>
    </citation>
    <scope>NUCLEOTIDE SEQUENCE [LARGE SCALE GENOMIC DNA]</scope>
    <source>
        <strain evidence="11">CCUG 60898</strain>
    </source>
</reference>
<keyword evidence="6 7" id="KW-0961">Cell wall biogenesis/degradation</keyword>
<dbReference type="EMBL" id="JBHTJP010000002">
    <property type="protein sequence ID" value="MFD0975325.1"/>
    <property type="molecule type" value="Genomic_DNA"/>
</dbReference>
<keyword evidence="5 7" id="KW-0573">Peptidoglycan synthesis</keyword>
<evidence type="ECO:0000259" key="9">
    <source>
        <dbReference type="PROSITE" id="PS52029"/>
    </source>
</evidence>
<comment type="similarity">
    <text evidence="2">Belongs to the YkuD family.</text>
</comment>
<dbReference type="Proteomes" id="UP001597100">
    <property type="component" value="Unassembled WGS sequence"/>
</dbReference>
<evidence type="ECO:0000256" key="7">
    <source>
        <dbReference type="PROSITE-ProRule" id="PRU01373"/>
    </source>
</evidence>
<dbReference type="InterPro" id="IPR038063">
    <property type="entry name" value="Transpep_catalytic_dom"/>
</dbReference>
<dbReference type="RefSeq" id="WP_380736334.1">
    <property type="nucleotide sequence ID" value="NZ_JBHTJP010000002.1"/>
</dbReference>
<evidence type="ECO:0000313" key="11">
    <source>
        <dbReference type="Proteomes" id="UP001597100"/>
    </source>
</evidence>
<feature type="active site" description="Proton donor/acceptor" evidence="7">
    <location>
        <position position="210"/>
    </location>
</feature>
<evidence type="ECO:0000256" key="3">
    <source>
        <dbReference type="ARBA" id="ARBA00022679"/>
    </source>
</evidence>
<gene>
    <name evidence="10" type="ORF">ACFQ1G_00840</name>
</gene>
<sequence>MKVDKDLIYRLFNSLIVLSVILFVIYSCNPGEAEIDSTNIKSERNVKDTVAIPKKVEKEPALVVTYHIDSMQTKAKVDSFKNKYSPEQQHLIFALNRVDARRLNKGDVLIVPDTLTGDLIDYSPFPRNLEILDSIPQTVLISQRVQGIALYEHSKLVRWGPVSSGKRSTPTPNGLHYGNFKARKKISTINPDWLMPYYFNFMNFEGVGVHEYSMPGFPASHACVRLRKEDAMYVYDWAEQWKLSDDANTILQNGTPFMVFGKYDFEKPVPWLNLAKDHEDNLLTSVEKDTLQAYVKAYFEDERNFAKPEAENELLLPPVNELETIE</sequence>
<keyword evidence="8" id="KW-1133">Transmembrane helix</keyword>
<comment type="pathway">
    <text evidence="1 7">Cell wall biogenesis; peptidoglycan biosynthesis.</text>
</comment>
<evidence type="ECO:0000313" key="10">
    <source>
        <dbReference type="EMBL" id="MFD0975325.1"/>
    </source>
</evidence>
<dbReference type="Gene3D" id="2.40.440.10">
    <property type="entry name" value="L,D-transpeptidase catalytic domain-like"/>
    <property type="match status" value="1"/>
</dbReference>
<keyword evidence="3 10" id="KW-0808">Transferase</keyword>
<accession>A0ABW3IBX4</accession>
<evidence type="ECO:0000256" key="2">
    <source>
        <dbReference type="ARBA" id="ARBA00005992"/>
    </source>
</evidence>
<dbReference type="InterPro" id="IPR005490">
    <property type="entry name" value="LD_TPept_cat_dom"/>
</dbReference>
<dbReference type="PROSITE" id="PS51257">
    <property type="entry name" value="PROKAR_LIPOPROTEIN"/>
    <property type="match status" value="1"/>
</dbReference>
<dbReference type="PROSITE" id="PS52029">
    <property type="entry name" value="LD_TPASE"/>
    <property type="match status" value="1"/>
</dbReference>
<evidence type="ECO:0000256" key="4">
    <source>
        <dbReference type="ARBA" id="ARBA00022960"/>
    </source>
</evidence>
<feature type="transmembrane region" description="Helical" evidence="8">
    <location>
        <begin position="7"/>
        <end position="26"/>
    </location>
</feature>
<evidence type="ECO:0000256" key="6">
    <source>
        <dbReference type="ARBA" id="ARBA00023316"/>
    </source>
</evidence>